<organism evidence="3 4">
    <name type="scientific">Burkholderia paludis</name>
    <dbReference type="NCBI Taxonomy" id="1506587"/>
    <lineage>
        <taxon>Bacteria</taxon>
        <taxon>Pseudomonadati</taxon>
        <taxon>Pseudomonadota</taxon>
        <taxon>Betaproteobacteria</taxon>
        <taxon>Burkholderiales</taxon>
        <taxon>Burkholderiaceae</taxon>
        <taxon>Burkholderia</taxon>
        <taxon>Burkholderia cepacia complex</taxon>
    </lineage>
</organism>
<reference evidence="3 4" key="1">
    <citation type="submission" date="2019-09" db="EMBL/GenBank/DDBJ databases">
        <authorList>
            <person name="Depoorter E."/>
        </authorList>
    </citation>
    <scope>NUCLEOTIDE SEQUENCE [LARGE SCALE GENOMIC DNA]</scope>
    <source>
        <strain evidence="3">LMG 30113</strain>
    </source>
</reference>
<dbReference type="AlphaFoldDB" id="A0A6J5E4K3"/>
<dbReference type="PRINTS" id="PR00412">
    <property type="entry name" value="EPOXHYDRLASE"/>
</dbReference>
<evidence type="ECO:0000313" key="4">
    <source>
        <dbReference type="Proteomes" id="UP000494330"/>
    </source>
</evidence>
<keyword evidence="4" id="KW-1185">Reference proteome</keyword>
<dbReference type="EMBL" id="CABVQD010000020">
    <property type="protein sequence ID" value="VWC04611.1"/>
    <property type="molecule type" value="Genomic_DNA"/>
</dbReference>
<sequence length="330" mass="37672">MGHDWKHGYVHTNGIRMHYVEQGVGPLVLLCHGWPESWFSWRHQIEPLARAGYRVVAMDQRGYGDTDSPQAVESYNVLNLVADLVGLVHALGEERATLVGHDWGAMVVAPAALLRPDMFDRLALLSVPYLPRQVLRPAVRFQLLSQEQHFYQQYFQEPGRIERELEADIRRSLLGILYTASGQARANEKHRHASFARFDKASRLVDSLVFPDEQPAWLTTEALDYFTAQFERSGFRGGINWYRNFDRNWELTAFLAGARILQPTVFITGELDGVLKMAKDEYETLERNVPHLTGKHLIAGIGHFVQQEAPDAVNQLLLSFLSNRGQERRP</sequence>
<dbReference type="SUPFAM" id="SSF53474">
    <property type="entry name" value="alpha/beta-Hydrolases"/>
    <property type="match status" value="1"/>
</dbReference>
<dbReference type="PANTHER" id="PTHR43329">
    <property type="entry name" value="EPOXIDE HYDROLASE"/>
    <property type="match status" value="1"/>
</dbReference>
<dbReference type="Pfam" id="PF00561">
    <property type="entry name" value="Abhydrolase_1"/>
    <property type="match status" value="1"/>
</dbReference>
<dbReference type="PRINTS" id="PR00111">
    <property type="entry name" value="ABHYDROLASE"/>
</dbReference>
<dbReference type="Proteomes" id="UP000494330">
    <property type="component" value="Unassembled WGS sequence"/>
</dbReference>
<protein>
    <submittedName>
        <fullName evidence="3">Alpha/beta hydrolase</fullName>
    </submittedName>
</protein>
<evidence type="ECO:0000313" key="3">
    <source>
        <dbReference type="EMBL" id="VWC04611.1"/>
    </source>
</evidence>
<evidence type="ECO:0000256" key="1">
    <source>
        <dbReference type="ARBA" id="ARBA00022801"/>
    </source>
</evidence>
<dbReference type="Gene3D" id="3.40.50.1820">
    <property type="entry name" value="alpha/beta hydrolase"/>
    <property type="match status" value="1"/>
</dbReference>
<dbReference type="RefSeq" id="WP_031397930.1">
    <property type="nucleotide sequence ID" value="NZ_CABVQD010000020.1"/>
</dbReference>
<dbReference type="InterPro" id="IPR000073">
    <property type="entry name" value="AB_hydrolase_1"/>
</dbReference>
<feature type="domain" description="AB hydrolase-1" evidence="2">
    <location>
        <begin position="26"/>
        <end position="309"/>
    </location>
</feature>
<gene>
    <name evidence="3" type="ORF">BPA30113_04913</name>
</gene>
<dbReference type="InterPro" id="IPR029058">
    <property type="entry name" value="AB_hydrolase_fold"/>
</dbReference>
<dbReference type="GO" id="GO:0016787">
    <property type="term" value="F:hydrolase activity"/>
    <property type="evidence" value="ECO:0007669"/>
    <property type="project" value="UniProtKB-KW"/>
</dbReference>
<name>A0A6J5E4K3_9BURK</name>
<keyword evidence="1 3" id="KW-0378">Hydrolase</keyword>
<evidence type="ECO:0000259" key="2">
    <source>
        <dbReference type="Pfam" id="PF00561"/>
    </source>
</evidence>
<dbReference type="InterPro" id="IPR000639">
    <property type="entry name" value="Epox_hydrolase-like"/>
</dbReference>
<accession>A0A6J5E4K3</accession>
<proteinExistence type="predicted"/>